<keyword evidence="1" id="KW-0863">Zinc-finger</keyword>
<dbReference type="PROSITE" id="PS50158">
    <property type="entry name" value="ZF_CCHC"/>
    <property type="match status" value="1"/>
</dbReference>
<dbReference type="EMBL" id="BKCJ010000710">
    <property type="protein sequence ID" value="GEU35615.1"/>
    <property type="molecule type" value="Genomic_DNA"/>
</dbReference>
<organism evidence="5">
    <name type="scientific">Tanacetum cinerariifolium</name>
    <name type="common">Dalmatian daisy</name>
    <name type="synonym">Chrysanthemum cinerariifolium</name>
    <dbReference type="NCBI Taxonomy" id="118510"/>
    <lineage>
        <taxon>Eukaryota</taxon>
        <taxon>Viridiplantae</taxon>
        <taxon>Streptophyta</taxon>
        <taxon>Embryophyta</taxon>
        <taxon>Tracheophyta</taxon>
        <taxon>Spermatophyta</taxon>
        <taxon>Magnoliopsida</taxon>
        <taxon>eudicotyledons</taxon>
        <taxon>Gunneridae</taxon>
        <taxon>Pentapetalae</taxon>
        <taxon>asterids</taxon>
        <taxon>campanulids</taxon>
        <taxon>Asterales</taxon>
        <taxon>Asteraceae</taxon>
        <taxon>Asteroideae</taxon>
        <taxon>Anthemideae</taxon>
        <taxon>Anthemidinae</taxon>
        <taxon>Tanacetum</taxon>
    </lineage>
</organism>
<dbReference type="Pfam" id="PF22936">
    <property type="entry name" value="Pol_BBD"/>
    <property type="match status" value="1"/>
</dbReference>
<dbReference type="InterPro" id="IPR036875">
    <property type="entry name" value="Znf_CCHC_sf"/>
</dbReference>
<feature type="domain" description="CCHC-type" evidence="4">
    <location>
        <begin position="206"/>
        <end position="219"/>
    </location>
</feature>
<keyword evidence="1" id="KW-0862">Zinc</keyword>
<dbReference type="PANTHER" id="PTHR47266">
    <property type="entry name" value="ENDONUCLEASE-RELATED"/>
    <property type="match status" value="1"/>
</dbReference>
<proteinExistence type="predicted"/>
<keyword evidence="2" id="KW-0175">Coiled coil</keyword>
<evidence type="ECO:0000256" key="1">
    <source>
        <dbReference type="PROSITE-ProRule" id="PRU00047"/>
    </source>
</evidence>
<sequence>MLKDSIDNGPYQLKPEITVKDIDGVTEICCPQRVEDLVGQDKFCYDSDIKVVNILLLGLLPEWSRFVTTAKQGKDLQIVNFDQFYAFLKHNEKYAKEVQEMRQRFSEPLALMANTYNLPPSYSSQRIQYQTQPSEVYQPYQHYQSNTPITKKLIQSPPLQSYAPTNVQGRQSRGYAGNLGKNQASRVRVVNSVGNAVANQPRVIECYNCNGEGHIAKQCTAKKRDFLADGLEDTDECDDLMLQATINFKANHIDAYYSDFDDEAIANAIFMAKLSRIGSINDGTVAPHYDSDILSEQMQSSWQSCLVTVAPHYDSDILSEVPYYDTYYEYDMLNYNIQALGYIENIQSNHESYNELTSNNNVISYTDYMLSIGNDGDYFVPPLVQKNDMMLSIIKQMKSQVERCNMIIEIVLWYLDSRCSKHMTGHRDKLINFVYKFIRTVQFGNDHFAAIMGHGDLQMGNILISRVYYIEGLGHNLFSVGQKQTLESSSVIHHPIRRTRSTIKGPDKTQLHVLTSGHINSELVLNQAASTSSKPSTKNDWDLLFQPMFDEYFKPPSVLSTPIFAATLLPSDTARASSSSTSIDKDAPSLSTSGNIDATNSPINFTNIERNEEVSKFDSDTFTNPFAPPNTSSAEASLRIVDTSNMHTFQQPLIYKKRWTKDHLFTTIIAIHQKLLQERLKKAEKKLVAKDKEMVEMKKQVDSWEKDFKNEASYVLKLDDMIEGLRKDSLRRNEEMDKMKVELSEAGRMKRHWRSWIVRGIRKVILDEAHASRYSLHPGADKMYYDLRDVYWWPRMKREIAEYVQRCLTCLKVKAKHQMPSGLLQQPEIPKWKWEKITMD</sequence>
<accession>A0A6L2JI98</accession>
<feature type="region of interest" description="Disordered" evidence="3">
    <location>
        <begin position="575"/>
        <end position="603"/>
    </location>
</feature>
<dbReference type="SMART" id="SM00343">
    <property type="entry name" value="ZnF_C2HC"/>
    <property type="match status" value="1"/>
</dbReference>
<dbReference type="GO" id="GO:0003676">
    <property type="term" value="F:nucleic acid binding"/>
    <property type="evidence" value="ECO:0007669"/>
    <property type="project" value="InterPro"/>
</dbReference>
<dbReference type="InterPro" id="IPR054722">
    <property type="entry name" value="PolX-like_BBD"/>
</dbReference>
<dbReference type="InterPro" id="IPR052160">
    <property type="entry name" value="Gypsy_RT_Integrase-like"/>
</dbReference>
<evidence type="ECO:0000256" key="3">
    <source>
        <dbReference type="SAM" id="MobiDB-lite"/>
    </source>
</evidence>
<reference evidence="5" key="1">
    <citation type="journal article" date="2019" name="Sci. Rep.">
        <title>Draft genome of Tanacetum cinerariifolium, the natural source of mosquito coil.</title>
        <authorList>
            <person name="Yamashiro T."/>
            <person name="Shiraishi A."/>
            <person name="Satake H."/>
            <person name="Nakayama K."/>
        </authorList>
    </citation>
    <scope>NUCLEOTIDE SEQUENCE</scope>
</reference>
<dbReference type="GO" id="GO:0003964">
    <property type="term" value="F:RNA-directed DNA polymerase activity"/>
    <property type="evidence" value="ECO:0007669"/>
    <property type="project" value="UniProtKB-KW"/>
</dbReference>
<name>A0A6L2JI98_TANCI</name>
<keyword evidence="5" id="KW-0548">Nucleotidyltransferase</keyword>
<feature type="coiled-coil region" evidence="2">
    <location>
        <begin position="673"/>
        <end position="707"/>
    </location>
</feature>
<dbReference type="AlphaFoldDB" id="A0A6L2JI98"/>
<feature type="compositionally biased region" description="Polar residues" evidence="3">
    <location>
        <begin position="590"/>
        <end position="603"/>
    </location>
</feature>
<protein>
    <submittedName>
        <fullName evidence="5">Putative reverse transcriptase domain-containing protein</fullName>
    </submittedName>
</protein>
<keyword evidence="5" id="KW-0808">Transferase</keyword>
<dbReference type="InterPro" id="IPR041588">
    <property type="entry name" value="Integrase_H2C2"/>
</dbReference>
<evidence type="ECO:0000313" key="5">
    <source>
        <dbReference type="EMBL" id="GEU35615.1"/>
    </source>
</evidence>
<gene>
    <name evidence="5" type="ORF">Tci_007593</name>
</gene>
<dbReference type="Pfam" id="PF00098">
    <property type="entry name" value="zf-CCHC"/>
    <property type="match status" value="1"/>
</dbReference>
<dbReference type="GO" id="GO:0008270">
    <property type="term" value="F:zinc ion binding"/>
    <property type="evidence" value="ECO:0007669"/>
    <property type="project" value="UniProtKB-KW"/>
</dbReference>
<dbReference type="SUPFAM" id="SSF57756">
    <property type="entry name" value="Retrovirus zinc finger-like domains"/>
    <property type="match status" value="1"/>
</dbReference>
<keyword evidence="5" id="KW-0695">RNA-directed DNA polymerase</keyword>
<dbReference type="Pfam" id="PF17921">
    <property type="entry name" value="Integrase_H2C2"/>
    <property type="match status" value="1"/>
</dbReference>
<evidence type="ECO:0000256" key="2">
    <source>
        <dbReference type="SAM" id="Coils"/>
    </source>
</evidence>
<comment type="caution">
    <text evidence="5">The sequence shown here is derived from an EMBL/GenBank/DDBJ whole genome shotgun (WGS) entry which is preliminary data.</text>
</comment>
<dbReference type="Gene3D" id="1.10.340.70">
    <property type="match status" value="1"/>
</dbReference>
<keyword evidence="1" id="KW-0479">Metal-binding</keyword>
<evidence type="ECO:0000259" key="4">
    <source>
        <dbReference type="PROSITE" id="PS50158"/>
    </source>
</evidence>
<dbReference type="InterPro" id="IPR001878">
    <property type="entry name" value="Znf_CCHC"/>
</dbReference>
<dbReference type="Gene3D" id="4.10.60.10">
    <property type="entry name" value="Zinc finger, CCHC-type"/>
    <property type="match status" value="1"/>
</dbReference>